<organism evidence="1 2">
    <name type="scientific">Meloidogyne enterolobii</name>
    <name type="common">Root-knot nematode worm</name>
    <name type="synonym">Meloidogyne mayaguensis</name>
    <dbReference type="NCBI Taxonomy" id="390850"/>
    <lineage>
        <taxon>Eukaryota</taxon>
        <taxon>Metazoa</taxon>
        <taxon>Ecdysozoa</taxon>
        <taxon>Nematoda</taxon>
        <taxon>Chromadorea</taxon>
        <taxon>Rhabditida</taxon>
        <taxon>Tylenchina</taxon>
        <taxon>Tylenchomorpha</taxon>
        <taxon>Tylenchoidea</taxon>
        <taxon>Meloidogynidae</taxon>
        <taxon>Meloidogyninae</taxon>
        <taxon>Meloidogyne</taxon>
    </lineage>
</organism>
<keyword evidence="2" id="KW-1185">Reference proteome</keyword>
<comment type="caution">
    <text evidence="1">The sequence shown here is derived from an EMBL/GenBank/DDBJ whole genome shotgun (WGS) entry which is preliminary data.</text>
</comment>
<reference evidence="1" key="1">
    <citation type="submission" date="2023-11" db="EMBL/GenBank/DDBJ databases">
        <authorList>
            <person name="Poullet M."/>
        </authorList>
    </citation>
    <scope>NUCLEOTIDE SEQUENCE</scope>
    <source>
        <strain evidence="1">E1834</strain>
    </source>
</reference>
<evidence type="ECO:0000313" key="1">
    <source>
        <dbReference type="EMBL" id="CAK5097356.1"/>
    </source>
</evidence>
<dbReference type="Proteomes" id="UP001497535">
    <property type="component" value="Unassembled WGS sequence"/>
</dbReference>
<dbReference type="EMBL" id="CAVMJV010000102">
    <property type="protein sequence ID" value="CAK5097356.1"/>
    <property type="molecule type" value="Genomic_DNA"/>
</dbReference>
<proteinExistence type="predicted"/>
<gene>
    <name evidence="1" type="ORF">MENTE1834_LOCUS41363</name>
</gene>
<name>A0ACB1ANZ1_MELEN</name>
<sequence length="727" mass="82237">MTATILMLGHNNNSNKQQKLQKQNSMPIVERQLSVIFDTIDFTQVTSPLKPLAELCRLRCKKARLEPKNISEQLPESLWIKIFSYLGPLERISLGQCSRRLQLITSHWLDVNSLEIRPEWANGPSICPSPPPPPAQSQAISTGLPLSSGYRRRLPSLRSKPKNQPKSFHLRFQLSSGHSFRIKTINSSEDSEQPERLLKILLCRLANGQLLELTIWDACLSERLRNCIIRCSQLLRCLRLWNCGRWLNTYHPSPLLISLIGLTSLKQLFILDSTTINYNNSSNESANSFFSSSSSPTSSFSSFSSSTSKFIFSKNLAKAINAPLEELQLTNCRLSLSALELILPKCSESLKRLSIGCTFGKEQKRIQYLQLLCQFKKLNDLDLPPFIFHLGDQPKPDILGQKFLKEMTNLRAIGFRYLFKYFNFLNLLFERHFNSSALFRFIEFYLPKNIRVLRVHHNARRIPNFAEIGGLSSNCSIQEPISTTTKTSLNSCSSPSLSFSNYFSSSTTSSTYQKKYSKGSLFSNNSSIDSSNNDINLTIEQQQNIKLINLKKSSTFHTSSSPRIPSSACSTISWPGTNNSTKEDEQLSLATSSTWCTLSTDLLQNKDNKVKEKSSNVNKLFSNRKLTIFAIAEERQLNLTKRNRKQQRLKKCKFNGIEVIYVSAAEAQSSQEVLGRMGSPIQSPYVYTTNQNNNQPSGVQRVIHGDLVKTIPLSSLGMESDWESDIE</sequence>
<protein>
    <submittedName>
        <fullName evidence="1">Uncharacterized protein</fullName>
    </submittedName>
</protein>
<evidence type="ECO:0000313" key="2">
    <source>
        <dbReference type="Proteomes" id="UP001497535"/>
    </source>
</evidence>
<accession>A0ACB1ANZ1</accession>